<evidence type="ECO:0000313" key="2">
    <source>
        <dbReference type="Proteomes" id="UP000532247"/>
    </source>
</evidence>
<sequence>MGKPAATLTSMHVCPKVTAKVPHVGGPVVAGSPNVKIGGLPAARKGDRLICVGPPDSISQGSGSVFINGKPAARMGDSTSHGGKIVIGNPTVLIGDKYRADKQPPPKTYEEAKQRLAEAKSYVDAAREGGAALPGSPYTTADKREVVAKGLDERFLFRVVESEWTGDKGYIGPPSEGKARRYWTTTFTQAEHGDTDPEAICKAVGRDYDPTCDYTILLIDHEKAAELGDMVSFIPTYGEMGKHAKTQLGSEFSDSLDLIEPCLTPEFSRYYEQVKVTAKERGIDIKKQEDFTKYCKKLDFTTNQTDTLRTRYQIEQGLGANQDFLGNGVTKDLNVKYDTTPFGDIDDELEYGPPETFTWDKNPQTLGELENAGAIMRIDIGNGADR</sequence>
<protein>
    <submittedName>
        <fullName evidence="1">Uncharacterized protein</fullName>
    </submittedName>
</protein>
<dbReference type="Gene3D" id="2.60.200.60">
    <property type="match status" value="2"/>
</dbReference>
<accession>A0A7Y4F0Y1</accession>
<dbReference type="InterPro" id="IPR008727">
    <property type="entry name" value="PAAR_motif"/>
</dbReference>
<dbReference type="Proteomes" id="UP000532247">
    <property type="component" value="Unassembled WGS sequence"/>
</dbReference>
<comment type="caution">
    <text evidence="1">The sequence shown here is derived from an EMBL/GenBank/DDBJ whole genome shotgun (WGS) entry which is preliminary data.</text>
</comment>
<organism evidence="1 2">
    <name type="scientific">Vibrio alginolyticus</name>
    <dbReference type="NCBI Taxonomy" id="663"/>
    <lineage>
        <taxon>Bacteria</taxon>
        <taxon>Pseudomonadati</taxon>
        <taxon>Pseudomonadota</taxon>
        <taxon>Gammaproteobacteria</taxon>
        <taxon>Vibrionales</taxon>
        <taxon>Vibrionaceae</taxon>
        <taxon>Vibrio</taxon>
    </lineage>
</organism>
<gene>
    <name evidence="1" type="ORF">F0254_25515</name>
</gene>
<dbReference type="CDD" id="cd14738">
    <property type="entry name" value="PAAR_2"/>
    <property type="match status" value="1"/>
</dbReference>
<dbReference type="EMBL" id="VTYF01000035">
    <property type="protein sequence ID" value="NOI12161.1"/>
    <property type="molecule type" value="Genomic_DNA"/>
</dbReference>
<dbReference type="AlphaFoldDB" id="A0A7Y4F0Y1"/>
<dbReference type="Pfam" id="PF05488">
    <property type="entry name" value="PAAR_motif"/>
    <property type="match status" value="1"/>
</dbReference>
<proteinExistence type="predicted"/>
<reference evidence="1 2" key="1">
    <citation type="submission" date="2019-09" db="EMBL/GenBank/DDBJ databases">
        <title>Draft genome sequencing and comparative genomics of hatchery-associated Vibrios.</title>
        <authorList>
            <person name="Kehlet-Delgado H."/>
            <person name="Mueller R.S."/>
        </authorList>
    </citation>
    <scope>NUCLEOTIDE SEQUENCE [LARGE SCALE GENOMIC DNA]</scope>
    <source>
        <strain evidence="1 2">081416A</strain>
    </source>
</reference>
<name>A0A7Y4F0Y1_VIBAL</name>
<evidence type="ECO:0000313" key="1">
    <source>
        <dbReference type="EMBL" id="NOI12161.1"/>
    </source>
</evidence>